<feature type="transmembrane region" description="Helical" evidence="8">
    <location>
        <begin position="534"/>
        <end position="554"/>
    </location>
</feature>
<feature type="transmembrane region" description="Helical" evidence="8">
    <location>
        <begin position="402"/>
        <end position="423"/>
    </location>
</feature>
<feature type="transmembrane region" description="Helical" evidence="8">
    <location>
        <begin position="378"/>
        <end position="395"/>
    </location>
</feature>
<protein>
    <recommendedName>
        <fullName evidence="11">Glycosyltransferase RgtA/B/C/D-like domain-containing protein</fullName>
    </recommendedName>
</protein>
<comment type="caution">
    <text evidence="9">The sequence shown here is derived from an EMBL/GenBank/DDBJ whole genome shotgun (WGS) entry which is preliminary data.</text>
</comment>
<keyword evidence="6 8" id="KW-1133">Transmembrane helix</keyword>
<keyword evidence="7 8" id="KW-0472">Membrane</keyword>
<accession>A0A5C5VR27</accession>
<name>A0A5C5VR27_9PLAN</name>
<dbReference type="OrthoDB" id="9785476at2"/>
<feature type="transmembrane region" description="Helical" evidence="8">
    <location>
        <begin position="488"/>
        <end position="505"/>
    </location>
</feature>
<dbReference type="RefSeq" id="WP_146512282.1">
    <property type="nucleotide sequence ID" value="NZ_SIHI01000054.1"/>
</dbReference>
<organism evidence="9 10">
    <name type="scientific">Thalassoglobus neptunius</name>
    <dbReference type="NCBI Taxonomy" id="1938619"/>
    <lineage>
        <taxon>Bacteria</taxon>
        <taxon>Pseudomonadati</taxon>
        <taxon>Planctomycetota</taxon>
        <taxon>Planctomycetia</taxon>
        <taxon>Planctomycetales</taxon>
        <taxon>Planctomycetaceae</taxon>
        <taxon>Thalassoglobus</taxon>
    </lineage>
</organism>
<reference evidence="9 10" key="1">
    <citation type="submission" date="2019-02" db="EMBL/GenBank/DDBJ databases">
        <title>Deep-cultivation of Planctomycetes and their phenomic and genomic characterization uncovers novel biology.</title>
        <authorList>
            <person name="Wiegand S."/>
            <person name="Jogler M."/>
            <person name="Boedeker C."/>
            <person name="Pinto D."/>
            <person name="Vollmers J."/>
            <person name="Rivas-Marin E."/>
            <person name="Kohn T."/>
            <person name="Peeters S.H."/>
            <person name="Heuer A."/>
            <person name="Rast P."/>
            <person name="Oberbeckmann S."/>
            <person name="Bunk B."/>
            <person name="Jeske O."/>
            <person name="Meyerdierks A."/>
            <person name="Storesund J.E."/>
            <person name="Kallscheuer N."/>
            <person name="Luecker S."/>
            <person name="Lage O.M."/>
            <person name="Pohl T."/>
            <person name="Merkel B.J."/>
            <person name="Hornburger P."/>
            <person name="Mueller R.-W."/>
            <person name="Bruemmer F."/>
            <person name="Labrenz M."/>
            <person name="Spormann A.M."/>
            <person name="Op Den Camp H."/>
            <person name="Overmann J."/>
            <person name="Amann R."/>
            <person name="Jetten M.S.M."/>
            <person name="Mascher T."/>
            <person name="Medema M.H."/>
            <person name="Devos D.P."/>
            <person name="Kaster A.-K."/>
            <person name="Ovreas L."/>
            <person name="Rohde M."/>
            <person name="Galperin M.Y."/>
            <person name="Jogler C."/>
        </authorList>
    </citation>
    <scope>NUCLEOTIDE SEQUENCE [LARGE SCALE GENOMIC DNA]</scope>
    <source>
        <strain evidence="9 10">KOR42</strain>
    </source>
</reference>
<dbReference type="InterPro" id="IPR050297">
    <property type="entry name" value="LipidA_mod_glycosyltrf_83"/>
</dbReference>
<feature type="transmembrane region" description="Helical" evidence="8">
    <location>
        <begin position="194"/>
        <end position="214"/>
    </location>
</feature>
<keyword evidence="3" id="KW-0328">Glycosyltransferase</keyword>
<evidence type="ECO:0000313" key="9">
    <source>
        <dbReference type="EMBL" id="TWT40129.1"/>
    </source>
</evidence>
<dbReference type="GO" id="GO:0009103">
    <property type="term" value="P:lipopolysaccharide biosynthetic process"/>
    <property type="evidence" value="ECO:0007669"/>
    <property type="project" value="UniProtKB-ARBA"/>
</dbReference>
<feature type="transmembrane region" description="Helical" evidence="8">
    <location>
        <begin position="21"/>
        <end position="39"/>
    </location>
</feature>
<dbReference type="PANTHER" id="PTHR33908">
    <property type="entry name" value="MANNOSYLTRANSFERASE YKCB-RELATED"/>
    <property type="match status" value="1"/>
</dbReference>
<evidence type="ECO:0000256" key="1">
    <source>
        <dbReference type="ARBA" id="ARBA00004651"/>
    </source>
</evidence>
<feature type="transmembrane region" description="Helical" evidence="8">
    <location>
        <begin position="88"/>
        <end position="109"/>
    </location>
</feature>
<evidence type="ECO:0000256" key="3">
    <source>
        <dbReference type="ARBA" id="ARBA00022676"/>
    </source>
</evidence>
<feature type="transmembrane region" description="Helical" evidence="8">
    <location>
        <begin position="510"/>
        <end position="528"/>
    </location>
</feature>
<feature type="transmembrane region" description="Helical" evidence="8">
    <location>
        <begin position="148"/>
        <end position="169"/>
    </location>
</feature>
<feature type="transmembrane region" description="Helical" evidence="8">
    <location>
        <begin position="574"/>
        <end position="599"/>
    </location>
</feature>
<feature type="transmembrane region" description="Helical" evidence="8">
    <location>
        <begin position="272"/>
        <end position="292"/>
    </location>
</feature>
<evidence type="ECO:0000256" key="7">
    <source>
        <dbReference type="ARBA" id="ARBA00023136"/>
    </source>
</evidence>
<dbReference type="AlphaFoldDB" id="A0A5C5VR27"/>
<sequence>MTRNVQTELKAEDEETSFQRWLPGICLIWIVAFWSRFLLSDLPNLSDPKDPTLRLDVLVNLPAIAWEAMFSQPAPGVESGFKYLSERLGIVIPALGMFVSACAFGRLLLRALRLISRLDPVERFSVSAGVGLSIVSLLTLGLGRFGLLSRGLFIVVLGLPVLVEGWMFVRDSRNKQGESTASESSSTRRNTKGIWGFLLLAVPFLTLMVLGAMLPSTDFDVKEYHLQGPKEFFLAGQILFLPHNVYTSFPFLTEMLSLCGMVLKNDWATGALVGKTVLAAFAPVTACGIYAVGKRFSGPWAGAIGAVCYLSTPWVFRISTIAYTEGALCCYVILTYLVFLKWLDCTKSEGRQFVVGQRWTFLIGFLAGNAIATKYPGLVLVTIPFAIAIGVVTLWRMHSLNVLVRHAVWFSLGVAVTFGPWALKNTLETGNPVYPLVSSVFGGADWGEQLDEKWKHSHGRPSALIKQPSLMISELKANAIDVTVRNDWQSPFLFGLAPLALLLCYRRPGIWLTFGYLVWILFAWYSLTHLLDRFWVPVLPIAAILAGISGSEMCRRFSSHPLPDSAFGQVVQRLGFTCLCILFFGTLVFNLVFVTAGLAGNNAFLTSYRSMRQLTHAVPMAIRIADEFLSPDDKVLFVGEAQVFDADFQFQYNTVFDRNLLLLLTTEKGENAPSESIDDESDAWDLLPAEEIRERSSQQGLTHVLVNWNEILRYRTTYGYTDFVSPKRLQQLVDAGVLEEVPLPGQVTLRSWDSLNDSYKAQIDKWGPELKSTGLDGVSRVKLYQLFTVRNDESL</sequence>
<comment type="subcellular location">
    <subcellularLocation>
        <location evidence="1">Cell membrane</location>
        <topology evidence="1">Multi-pass membrane protein</topology>
    </subcellularLocation>
</comment>
<keyword evidence="5 8" id="KW-0812">Transmembrane</keyword>
<evidence type="ECO:0000256" key="5">
    <source>
        <dbReference type="ARBA" id="ARBA00022692"/>
    </source>
</evidence>
<feature type="transmembrane region" description="Helical" evidence="8">
    <location>
        <begin position="322"/>
        <end position="343"/>
    </location>
</feature>
<evidence type="ECO:0000256" key="6">
    <source>
        <dbReference type="ARBA" id="ARBA00022989"/>
    </source>
</evidence>
<feature type="transmembrane region" description="Helical" evidence="8">
    <location>
        <begin position="121"/>
        <end position="142"/>
    </location>
</feature>
<dbReference type="PANTHER" id="PTHR33908:SF11">
    <property type="entry name" value="MEMBRANE PROTEIN"/>
    <property type="match status" value="1"/>
</dbReference>
<evidence type="ECO:0000256" key="8">
    <source>
        <dbReference type="SAM" id="Phobius"/>
    </source>
</evidence>
<evidence type="ECO:0000313" key="10">
    <source>
        <dbReference type="Proteomes" id="UP000317243"/>
    </source>
</evidence>
<dbReference type="Proteomes" id="UP000317243">
    <property type="component" value="Unassembled WGS sequence"/>
</dbReference>
<dbReference type="GO" id="GO:0005886">
    <property type="term" value="C:plasma membrane"/>
    <property type="evidence" value="ECO:0007669"/>
    <property type="project" value="UniProtKB-SubCell"/>
</dbReference>
<feature type="transmembrane region" description="Helical" evidence="8">
    <location>
        <begin position="355"/>
        <end position="372"/>
    </location>
</feature>
<keyword evidence="4" id="KW-0808">Transferase</keyword>
<evidence type="ECO:0000256" key="2">
    <source>
        <dbReference type="ARBA" id="ARBA00022475"/>
    </source>
</evidence>
<gene>
    <name evidence="9" type="ORF">KOR42_49770</name>
</gene>
<proteinExistence type="predicted"/>
<dbReference type="GO" id="GO:0016763">
    <property type="term" value="F:pentosyltransferase activity"/>
    <property type="evidence" value="ECO:0007669"/>
    <property type="project" value="TreeGrafter"/>
</dbReference>
<keyword evidence="2" id="KW-1003">Cell membrane</keyword>
<evidence type="ECO:0008006" key="11">
    <source>
        <dbReference type="Google" id="ProtNLM"/>
    </source>
</evidence>
<keyword evidence="10" id="KW-1185">Reference proteome</keyword>
<dbReference type="EMBL" id="SIHI01000054">
    <property type="protein sequence ID" value="TWT40129.1"/>
    <property type="molecule type" value="Genomic_DNA"/>
</dbReference>
<evidence type="ECO:0000256" key="4">
    <source>
        <dbReference type="ARBA" id="ARBA00022679"/>
    </source>
</evidence>